<comment type="similarity">
    <text evidence="1">Belongs to the polysaccharide synthase family.</text>
</comment>
<evidence type="ECO:0000313" key="4">
    <source>
        <dbReference type="Proteomes" id="UP000182062"/>
    </source>
</evidence>
<gene>
    <name evidence="3" type="ORF">BHE18_05745</name>
</gene>
<keyword evidence="4" id="KW-1185">Reference proteome</keyword>
<dbReference type="InterPro" id="IPR003869">
    <property type="entry name" value="Polysac_CapD-like"/>
</dbReference>
<accession>A0A1J6WWC4</accession>
<dbReference type="InterPro" id="IPR036291">
    <property type="entry name" value="NAD(P)-bd_dom_sf"/>
</dbReference>
<dbReference type="Gene3D" id="3.40.50.720">
    <property type="entry name" value="NAD(P)-binding Rossmann-like Domain"/>
    <property type="match status" value="1"/>
</dbReference>
<dbReference type="Proteomes" id="UP000182062">
    <property type="component" value="Unassembled WGS sequence"/>
</dbReference>
<dbReference type="EMBL" id="MINN01000074">
    <property type="protein sequence ID" value="OIU72135.1"/>
    <property type="molecule type" value="Genomic_DNA"/>
</dbReference>
<dbReference type="InterPro" id="IPR051203">
    <property type="entry name" value="Polysaccharide_Synthase-Rel"/>
</dbReference>
<dbReference type="RefSeq" id="WP_071617801.1">
    <property type="nucleotide sequence ID" value="NZ_MINN01000074.1"/>
</dbReference>
<protein>
    <submittedName>
        <fullName evidence="3">UDP-N-acetylglucosamine 4,6-dehydratase</fullName>
    </submittedName>
</protein>
<reference evidence="3 4" key="1">
    <citation type="submission" date="2016-09" db="EMBL/GenBank/DDBJ databases">
        <title>Bacillus aquimaris SAMM genome sequence reveals colonization and biosurfactant production capacities.</title>
        <authorList>
            <person name="Waghmode S.R."/>
            <person name="Suryavanshi M.V."/>
        </authorList>
    </citation>
    <scope>NUCLEOTIDE SEQUENCE [LARGE SCALE GENOMIC DNA]</scope>
    <source>
        <strain evidence="3 4">SAMM</strain>
    </source>
</reference>
<evidence type="ECO:0000313" key="3">
    <source>
        <dbReference type="EMBL" id="OIU72135.1"/>
    </source>
</evidence>
<comment type="caution">
    <text evidence="3">The sequence shown here is derived from an EMBL/GenBank/DDBJ whole genome shotgun (WGS) entry which is preliminary data.</text>
</comment>
<dbReference type="SUPFAM" id="SSF51735">
    <property type="entry name" value="NAD(P)-binding Rossmann-fold domains"/>
    <property type="match status" value="1"/>
</dbReference>
<dbReference type="Pfam" id="PF02719">
    <property type="entry name" value="Polysacc_synt_2"/>
    <property type="match status" value="1"/>
</dbReference>
<evidence type="ECO:0000259" key="2">
    <source>
        <dbReference type="Pfam" id="PF02719"/>
    </source>
</evidence>
<dbReference type="AlphaFoldDB" id="A0A1J6WWC4"/>
<dbReference type="OrthoDB" id="9803111at2"/>
<dbReference type="PANTHER" id="PTHR43318">
    <property type="entry name" value="UDP-N-ACETYLGLUCOSAMINE 4,6-DEHYDRATASE"/>
    <property type="match status" value="1"/>
</dbReference>
<sequence length="330" mass="37181">MFTNKTILVTGGTGSWGNELVSQLLEKKPKEIRIYSRNETSQVLMKQKFENDPRLTFVIGDVRDKEAVMEACENVHYVFHLAALKHVPVCEFQPLEALKTNVIGTQNVIEAAIENEVEKVINISTDKAANPSNFYGFTKAMGEKLIINANVLTDKTKFVCVRGGNVLGTNGSVIHVFKHGIMNKGKIGITDKKMTRFFLTIKDAIKLLFKATYESHGGEIFVMKMPTCKILDLAQVLIDVYSPDKEVIVEEAGIRPGEKLHELLLTEFESHNTIVYDNEYFVILPTIPIQGLAEYYKDHPKVDLDTYSSSDNIIDYHEIRSMLEEGGFLD</sequence>
<feature type="domain" description="Polysaccharide biosynthesis protein CapD-like" evidence="2">
    <location>
        <begin position="7"/>
        <end position="281"/>
    </location>
</feature>
<evidence type="ECO:0000256" key="1">
    <source>
        <dbReference type="ARBA" id="ARBA00007430"/>
    </source>
</evidence>
<dbReference type="PANTHER" id="PTHR43318:SF2">
    <property type="entry name" value="UDP-N-ACETYLGLUCOSAMINE 4,6-DEHYDRATASE (INVERTING)"/>
    <property type="match status" value="1"/>
</dbReference>
<dbReference type="CDD" id="cd05237">
    <property type="entry name" value="UDP_invert_4-6DH_SDR_e"/>
    <property type="match status" value="1"/>
</dbReference>
<organism evidence="3 4">
    <name type="scientific">Rossellomorea aquimaris</name>
    <dbReference type="NCBI Taxonomy" id="189382"/>
    <lineage>
        <taxon>Bacteria</taxon>
        <taxon>Bacillati</taxon>
        <taxon>Bacillota</taxon>
        <taxon>Bacilli</taxon>
        <taxon>Bacillales</taxon>
        <taxon>Bacillaceae</taxon>
        <taxon>Rossellomorea</taxon>
    </lineage>
</organism>
<name>A0A1J6WWC4_9BACI</name>
<proteinExistence type="inferred from homology"/>